<name>A0A9W6B5S2_9FLAO</name>
<feature type="transmembrane region" description="Helical" evidence="7">
    <location>
        <begin position="194"/>
        <end position="213"/>
    </location>
</feature>
<dbReference type="InterPro" id="IPR035952">
    <property type="entry name" value="Rhomboid-like_sf"/>
</dbReference>
<dbReference type="RefSeq" id="WP_281752730.1">
    <property type="nucleotide sequence ID" value="NZ_BRVP01000004.1"/>
</dbReference>
<comment type="subcellular location">
    <subcellularLocation>
        <location evidence="1">Membrane</location>
        <topology evidence="1">Multi-pass membrane protein</topology>
    </subcellularLocation>
</comment>
<dbReference type="PANTHER" id="PTHR43731:SF14">
    <property type="entry name" value="PRESENILIN-ASSOCIATED RHOMBOID-LIKE PROTEIN, MITOCHONDRIAL"/>
    <property type="match status" value="1"/>
</dbReference>
<dbReference type="GO" id="GO:0016020">
    <property type="term" value="C:membrane"/>
    <property type="evidence" value="ECO:0007669"/>
    <property type="project" value="UniProtKB-SubCell"/>
</dbReference>
<evidence type="ECO:0000256" key="1">
    <source>
        <dbReference type="ARBA" id="ARBA00004141"/>
    </source>
</evidence>
<feature type="transmembrane region" description="Helical" evidence="7">
    <location>
        <begin position="107"/>
        <end position="126"/>
    </location>
</feature>
<dbReference type="GO" id="GO:0004252">
    <property type="term" value="F:serine-type endopeptidase activity"/>
    <property type="evidence" value="ECO:0007669"/>
    <property type="project" value="InterPro"/>
</dbReference>
<evidence type="ECO:0000256" key="2">
    <source>
        <dbReference type="ARBA" id="ARBA00009045"/>
    </source>
</evidence>
<feature type="transmembrane region" description="Helical" evidence="7">
    <location>
        <begin position="82"/>
        <end position="100"/>
    </location>
</feature>
<feature type="transmembrane region" description="Helical" evidence="7">
    <location>
        <begin position="132"/>
        <end position="154"/>
    </location>
</feature>
<evidence type="ECO:0000313" key="10">
    <source>
        <dbReference type="Proteomes" id="UP001143545"/>
    </source>
</evidence>
<dbReference type="InterPro" id="IPR050925">
    <property type="entry name" value="Rhomboid_protease_S54"/>
</dbReference>
<feature type="transmembrane region" description="Helical" evidence="7">
    <location>
        <begin position="50"/>
        <end position="70"/>
    </location>
</feature>
<evidence type="ECO:0000256" key="4">
    <source>
        <dbReference type="ARBA" id="ARBA00022801"/>
    </source>
</evidence>
<reference evidence="9" key="1">
    <citation type="submission" date="2022-07" db="EMBL/GenBank/DDBJ databases">
        <title>Taxonomy of Novel Oxalotrophic and Methylotrophic Bacteria.</title>
        <authorList>
            <person name="Sahin N."/>
            <person name="Tani A."/>
        </authorList>
    </citation>
    <scope>NUCLEOTIDE SEQUENCE</scope>
    <source>
        <strain evidence="9">AM327</strain>
    </source>
</reference>
<dbReference type="Gene3D" id="1.20.1540.10">
    <property type="entry name" value="Rhomboid-like"/>
    <property type="match status" value="1"/>
</dbReference>
<evidence type="ECO:0000256" key="3">
    <source>
        <dbReference type="ARBA" id="ARBA00022692"/>
    </source>
</evidence>
<keyword evidence="5 7" id="KW-1133">Transmembrane helix</keyword>
<evidence type="ECO:0000256" key="5">
    <source>
        <dbReference type="ARBA" id="ARBA00022989"/>
    </source>
</evidence>
<sequence>MDFNITTITLIASNILITYKGFKDHAFFERYKFHIGGIQRGEKDRMFTSGFLHVNEAHLIFNMLTLYFFASQVISKFGDLKFLLIYIASLATGSLMALWFHRNEYSYSAVGASGAVMGILYASILIEPFQKIYLMFLPIEGIPGYLFGIFYMLYTLYGMKVRRDNIGHTAHFGGAIGGYFMTLLFDPTLLQTDLLIRGLIALPIVILFVLIKLGKL</sequence>
<gene>
    <name evidence="9" type="ORF">NBRC110019_08480</name>
</gene>
<accession>A0A9W6B5S2</accession>
<dbReference type="Pfam" id="PF01694">
    <property type="entry name" value="Rhomboid"/>
    <property type="match status" value="1"/>
</dbReference>
<feature type="domain" description="Peptidase S54 rhomboid" evidence="8">
    <location>
        <begin position="42"/>
        <end position="184"/>
    </location>
</feature>
<proteinExistence type="inferred from homology"/>
<keyword evidence="9" id="KW-0645">Protease</keyword>
<dbReference type="GO" id="GO:0006508">
    <property type="term" value="P:proteolysis"/>
    <property type="evidence" value="ECO:0007669"/>
    <property type="project" value="UniProtKB-KW"/>
</dbReference>
<dbReference type="Proteomes" id="UP001143545">
    <property type="component" value="Unassembled WGS sequence"/>
</dbReference>
<protein>
    <submittedName>
        <fullName evidence="9">Rhomboid family intramembrane serine protease</fullName>
    </submittedName>
</protein>
<evidence type="ECO:0000256" key="7">
    <source>
        <dbReference type="SAM" id="Phobius"/>
    </source>
</evidence>
<feature type="transmembrane region" description="Helical" evidence="7">
    <location>
        <begin position="166"/>
        <end position="182"/>
    </location>
</feature>
<evidence type="ECO:0000256" key="6">
    <source>
        <dbReference type="ARBA" id="ARBA00023136"/>
    </source>
</evidence>
<dbReference type="InterPro" id="IPR022764">
    <property type="entry name" value="Peptidase_S54_rhomboid_dom"/>
</dbReference>
<comment type="caution">
    <text evidence="9">The sequence shown here is derived from an EMBL/GenBank/DDBJ whole genome shotgun (WGS) entry which is preliminary data.</text>
</comment>
<comment type="similarity">
    <text evidence="2">Belongs to the peptidase S54 family.</text>
</comment>
<dbReference type="PANTHER" id="PTHR43731">
    <property type="entry name" value="RHOMBOID PROTEASE"/>
    <property type="match status" value="1"/>
</dbReference>
<dbReference type="SUPFAM" id="SSF144091">
    <property type="entry name" value="Rhomboid-like"/>
    <property type="match status" value="1"/>
</dbReference>
<keyword evidence="6 7" id="KW-0472">Membrane</keyword>
<keyword evidence="3 7" id="KW-0812">Transmembrane</keyword>
<keyword evidence="10" id="KW-1185">Reference proteome</keyword>
<keyword evidence="4" id="KW-0378">Hydrolase</keyword>
<dbReference type="AlphaFoldDB" id="A0A9W6B5S2"/>
<evidence type="ECO:0000259" key="8">
    <source>
        <dbReference type="Pfam" id="PF01694"/>
    </source>
</evidence>
<dbReference type="EMBL" id="BRVP01000004">
    <property type="protein sequence ID" value="GLB51809.1"/>
    <property type="molecule type" value="Genomic_DNA"/>
</dbReference>
<organism evidence="9 10">
    <name type="scientific">Neptunitalea chrysea</name>
    <dbReference type="NCBI Taxonomy" id="1647581"/>
    <lineage>
        <taxon>Bacteria</taxon>
        <taxon>Pseudomonadati</taxon>
        <taxon>Bacteroidota</taxon>
        <taxon>Flavobacteriia</taxon>
        <taxon>Flavobacteriales</taxon>
        <taxon>Flavobacteriaceae</taxon>
        <taxon>Neptunitalea</taxon>
    </lineage>
</organism>
<evidence type="ECO:0000313" key="9">
    <source>
        <dbReference type="EMBL" id="GLB51809.1"/>
    </source>
</evidence>